<dbReference type="InterPro" id="IPR011335">
    <property type="entry name" value="Restrct_endonuc-II-like"/>
</dbReference>
<reference evidence="3 4" key="1">
    <citation type="submission" date="2022-04" db="EMBL/GenBank/DDBJ databases">
        <title>Genome draft of Actinomadura sp. ATCC 31491.</title>
        <authorList>
            <person name="Shi X."/>
            <person name="Du Y."/>
        </authorList>
    </citation>
    <scope>NUCLEOTIDE SEQUENCE [LARGE SCALE GENOMIC DNA]</scope>
    <source>
        <strain evidence="3 4">ATCC 31491</strain>
    </source>
</reference>
<keyword evidence="4" id="KW-1185">Reference proteome</keyword>
<organism evidence="3 4">
    <name type="scientific">Actinomadura luzonensis</name>
    <dbReference type="NCBI Taxonomy" id="2805427"/>
    <lineage>
        <taxon>Bacteria</taxon>
        <taxon>Bacillati</taxon>
        <taxon>Actinomycetota</taxon>
        <taxon>Actinomycetes</taxon>
        <taxon>Streptosporangiales</taxon>
        <taxon>Thermomonosporaceae</taxon>
        <taxon>Actinomadura</taxon>
    </lineage>
</organism>
<dbReference type="Proteomes" id="UP001317259">
    <property type="component" value="Unassembled WGS sequence"/>
</dbReference>
<dbReference type="EMBL" id="JAKRKC020000001">
    <property type="protein sequence ID" value="MCK2212881.1"/>
    <property type="molecule type" value="Genomic_DNA"/>
</dbReference>
<protein>
    <submittedName>
        <fullName evidence="3">DUF559 domain-containing protein</fullName>
    </submittedName>
</protein>
<proteinExistence type="predicted"/>
<evidence type="ECO:0000313" key="3">
    <source>
        <dbReference type="EMBL" id="MCK2212881.1"/>
    </source>
</evidence>
<gene>
    <name evidence="3" type="ORF">MF672_003565</name>
</gene>
<dbReference type="Pfam" id="PF04480">
    <property type="entry name" value="DUF559"/>
    <property type="match status" value="1"/>
</dbReference>
<accession>A0ABT0FLP9</accession>
<name>A0ABT0FLP9_9ACTN</name>
<comment type="caution">
    <text evidence="3">The sequence shown here is derived from an EMBL/GenBank/DDBJ whole genome shotgun (WGS) entry which is preliminary data.</text>
</comment>
<evidence type="ECO:0000259" key="2">
    <source>
        <dbReference type="Pfam" id="PF04480"/>
    </source>
</evidence>
<dbReference type="SUPFAM" id="SSF52980">
    <property type="entry name" value="Restriction endonuclease-like"/>
    <property type="match status" value="1"/>
</dbReference>
<evidence type="ECO:0000313" key="4">
    <source>
        <dbReference type="Proteomes" id="UP001317259"/>
    </source>
</evidence>
<feature type="compositionally biased region" description="Low complexity" evidence="1">
    <location>
        <begin position="254"/>
        <end position="265"/>
    </location>
</feature>
<feature type="region of interest" description="Disordered" evidence="1">
    <location>
        <begin position="246"/>
        <end position="281"/>
    </location>
</feature>
<dbReference type="RefSeq" id="WP_242378511.1">
    <property type="nucleotide sequence ID" value="NZ_JAKRKC020000001.1"/>
</dbReference>
<evidence type="ECO:0000256" key="1">
    <source>
        <dbReference type="SAM" id="MobiDB-lite"/>
    </source>
</evidence>
<dbReference type="InterPro" id="IPR007569">
    <property type="entry name" value="DUF559"/>
</dbReference>
<sequence>MTRASPQAVACRQTAAHVWGLNVLPDPAGDAWPVELIAPSHLAIPGCVTYLAPLLAEDVTEHQGVRLTTRERTALDCARWLPRMEGVAILDQFARKGVDLEALWHRPHNTWHLRDILSLADPGAASPRESWLRVILIEGGLPRPATQIAVALDGDRHAYLDLGWEEFKVAVEYDGQEHHTSPSDRQRDTDRREELRRRGWRVIAVRRDVIPGQIADLLRHVANALIESGWRPAPETTTRILRSIRAARRRERTSNSSGRGRAWSQRARRRRSDPGADWSTW</sequence>
<dbReference type="Gene3D" id="3.40.960.10">
    <property type="entry name" value="VSR Endonuclease"/>
    <property type="match status" value="1"/>
</dbReference>
<feature type="domain" description="DUF559" evidence="2">
    <location>
        <begin position="161"/>
        <end position="223"/>
    </location>
</feature>